<accession>A0A1Y2LQD4</accession>
<sequence length="309" mass="34915">MAVHFLNLPPEILLQILSKLSIRPLLRFAQTSQYARKLAYTDLQALSLAVCPSHQDSWHNKLFAARRKPEHDLHACVQIPRACDFSYTTLLTFHNKIISSILDRHAQTLQKLELALWTLSVSVAESIKTLSALRELSIRIESVHTVPRTYLCVQKREECKAWTVLASNADSIHALRIENAEINSSQLLDIVGGAAQLRDLSLSGCSMLTSSIWDATRLTKLHKFSILCCPNIHVADTAVQTISKMHRLQVLNLHGCSGLDGEVLEQWNRDVWRVPVFVAPNPRGTTKENLVIEVDPDYMEDEEYPLHEV</sequence>
<dbReference type="Gene3D" id="3.80.10.10">
    <property type="entry name" value="Ribonuclease Inhibitor"/>
    <property type="match status" value="1"/>
</dbReference>
<proteinExistence type="predicted"/>
<gene>
    <name evidence="2" type="ORF">B5807_08107</name>
</gene>
<feature type="domain" description="F-box" evidence="1">
    <location>
        <begin position="2"/>
        <end position="48"/>
    </location>
</feature>
<protein>
    <recommendedName>
        <fullName evidence="1">F-box domain-containing protein</fullName>
    </recommendedName>
</protein>
<dbReference type="Proteomes" id="UP000193240">
    <property type="component" value="Unassembled WGS sequence"/>
</dbReference>
<name>A0A1Y2LQD4_EPING</name>
<evidence type="ECO:0000259" key="1">
    <source>
        <dbReference type="PROSITE" id="PS50181"/>
    </source>
</evidence>
<evidence type="ECO:0000313" key="3">
    <source>
        <dbReference type="Proteomes" id="UP000193240"/>
    </source>
</evidence>
<dbReference type="OMA" id="MAYDLDV"/>
<evidence type="ECO:0000313" key="2">
    <source>
        <dbReference type="EMBL" id="OSS46015.1"/>
    </source>
</evidence>
<dbReference type="Pfam" id="PF12937">
    <property type="entry name" value="F-box-like"/>
    <property type="match status" value="1"/>
</dbReference>
<dbReference type="CDD" id="cd09917">
    <property type="entry name" value="F-box_SF"/>
    <property type="match status" value="1"/>
</dbReference>
<dbReference type="InterPro" id="IPR032675">
    <property type="entry name" value="LRR_dom_sf"/>
</dbReference>
<dbReference type="AlphaFoldDB" id="A0A1Y2LQD4"/>
<dbReference type="EMBL" id="KZ107852">
    <property type="protein sequence ID" value="OSS46015.1"/>
    <property type="molecule type" value="Genomic_DNA"/>
</dbReference>
<keyword evidence="3" id="KW-1185">Reference proteome</keyword>
<dbReference type="PROSITE" id="PS50181">
    <property type="entry name" value="FBOX"/>
    <property type="match status" value="1"/>
</dbReference>
<dbReference type="SUPFAM" id="SSF52047">
    <property type="entry name" value="RNI-like"/>
    <property type="match status" value="1"/>
</dbReference>
<dbReference type="SUPFAM" id="SSF81383">
    <property type="entry name" value="F-box domain"/>
    <property type="match status" value="1"/>
</dbReference>
<dbReference type="Gene3D" id="1.20.1280.50">
    <property type="match status" value="1"/>
</dbReference>
<dbReference type="InterPro" id="IPR036047">
    <property type="entry name" value="F-box-like_dom_sf"/>
</dbReference>
<dbReference type="InParanoid" id="A0A1Y2LQD4"/>
<reference evidence="2 3" key="1">
    <citation type="journal article" date="2017" name="Genome Announc.">
        <title>Genome sequence of the saprophytic ascomycete Epicoccum nigrum ICMP 19927 strain isolated from New Zealand.</title>
        <authorList>
            <person name="Fokin M."/>
            <person name="Fleetwood D."/>
            <person name="Weir B.S."/>
            <person name="Villas-Boas S.G."/>
        </authorList>
    </citation>
    <scope>NUCLEOTIDE SEQUENCE [LARGE SCALE GENOMIC DNA]</scope>
    <source>
        <strain evidence="2 3">ICMP 19927</strain>
    </source>
</reference>
<dbReference type="InterPro" id="IPR001810">
    <property type="entry name" value="F-box_dom"/>
</dbReference>
<organism evidence="2 3">
    <name type="scientific">Epicoccum nigrum</name>
    <name type="common">Soil fungus</name>
    <name type="synonym">Epicoccum purpurascens</name>
    <dbReference type="NCBI Taxonomy" id="105696"/>
    <lineage>
        <taxon>Eukaryota</taxon>
        <taxon>Fungi</taxon>
        <taxon>Dikarya</taxon>
        <taxon>Ascomycota</taxon>
        <taxon>Pezizomycotina</taxon>
        <taxon>Dothideomycetes</taxon>
        <taxon>Pleosporomycetidae</taxon>
        <taxon>Pleosporales</taxon>
        <taxon>Pleosporineae</taxon>
        <taxon>Didymellaceae</taxon>
        <taxon>Epicoccum</taxon>
    </lineage>
</organism>